<gene>
    <name evidence="1" type="ORF">WISP_00989</name>
</gene>
<reference evidence="1" key="1">
    <citation type="submission" date="2019-10" db="EMBL/GenBank/DDBJ databases">
        <authorList>
            <person name="Soares A.E.R."/>
            <person name="Aleixo A."/>
            <person name="Schneider P."/>
            <person name="Miyaki C.Y."/>
            <person name="Schneider M.P."/>
            <person name="Mello C."/>
            <person name="Vasconcelos A.T.R."/>
        </authorList>
    </citation>
    <scope>NUCLEOTIDE SEQUENCE</scope>
    <source>
        <tissue evidence="1">Muscle</tissue>
    </source>
</reference>
<proteinExistence type="predicted"/>
<protein>
    <submittedName>
        <fullName evidence="1">Uncharacterized protein</fullName>
    </submittedName>
</protein>
<keyword evidence="2" id="KW-1185">Reference proteome</keyword>
<evidence type="ECO:0000313" key="2">
    <source>
        <dbReference type="Proteomes" id="UP001145742"/>
    </source>
</evidence>
<name>A0ABQ9DVJ5_9PASS</name>
<dbReference type="Proteomes" id="UP001145742">
    <property type="component" value="Unassembled WGS sequence"/>
</dbReference>
<evidence type="ECO:0000313" key="1">
    <source>
        <dbReference type="EMBL" id="KAJ7428685.1"/>
    </source>
</evidence>
<comment type="caution">
    <text evidence="1">The sequence shown here is derived from an EMBL/GenBank/DDBJ whole genome shotgun (WGS) entry which is preliminary data.</text>
</comment>
<organism evidence="1 2">
    <name type="scientific">Willisornis vidua</name>
    <name type="common">Xingu scale-backed antbird</name>
    <dbReference type="NCBI Taxonomy" id="1566151"/>
    <lineage>
        <taxon>Eukaryota</taxon>
        <taxon>Metazoa</taxon>
        <taxon>Chordata</taxon>
        <taxon>Craniata</taxon>
        <taxon>Vertebrata</taxon>
        <taxon>Euteleostomi</taxon>
        <taxon>Archelosauria</taxon>
        <taxon>Archosauria</taxon>
        <taxon>Dinosauria</taxon>
        <taxon>Saurischia</taxon>
        <taxon>Theropoda</taxon>
        <taxon>Coelurosauria</taxon>
        <taxon>Aves</taxon>
        <taxon>Neognathae</taxon>
        <taxon>Neoaves</taxon>
        <taxon>Telluraves</taxon>
        <taxon>Australaves</taxon>
        <taxon>Passeriformes</taxon>
        <taxon>Thamnophilidae</taxon>
        <taxon>Willisornis</taxon>
    </lineage>
</organism>
<accession>A0ABQ9DVJ5</accession>
<dbReference type="EMBL" id="WHWB01020700">
    <property type="protein sequence ID" value="KAJ7428685.1"/>
    <property type="molecule type" value="Genomic_DNA"/>
</dbReference>
<sequence>MDLVPALYPRKAWAVEQRVPAVLWHLLGTGGCASGTGSTGGTSGSLRAATARLARALFAHMGPSLLAHAAAQPAHVRRSLEELLETGT</sequence>